<dbReference type="STRING" id="314283.MED297_16024"/>
<proteinExistence type="predicted"/>
<feature type="domain" description="Antitoxin Xre/MbcA/ParS-like toxin-binding" evidence="1">
    <location>
        <begin position="93"/>
        <end position="139"/>
    </location>
</feature>
<dbReference type="InterPro" id="IPR046847">
    <property type="entry name" value="Xre-like_HTH"/>
</dbReference>
<dbReference type="EMBL" id="AAOE01000008">
    <property type="protein sequence ID" value="EAR09682.1"/>
    <property type="molecule type" value="Genomic_DNA"/>
</dbReference>
<evidence type="ECO:0008006" key="5">
    <source>
        <dbReference type="Google" id="ProtNLM"/>
    </source>
</evidence>
<evidence type="ECO:0000313" key="4">
    <source>
        <dbReference type="Proteomes" id="UP000005953"/>
    </source>
</evidence>
<gene>
    <name evidence="3" type="ORF">MED297_16024</name>
</gene>
<sequence length="139" mass="15735">MVPNGGSGTLQSPVHASAALRWFETMRDRQEWALSVDEQCELLGGIPRRTFQVWKKKALNREPVDLSRDVMERLSLLLGIYKAYQLVTPANRPELAGEWFQTPNDHALFQGQSVKTFLLSRGTMAALYAVRRYLDAARG</sequence>
<feature type="domain" description="Antitoxin Xre-like helix-turn-helix" evidence="2">
    <location>
        <begin position="11"/>
        <end position="79"/>
    </location>
</feature>
<evidence type="ECO:0000259" key="1">
    <source>
        <dbReference type="Pfam" id="PF09722"/>
    </source>
</evidence>
<dbReference type="GO" id="GO:0003677">
    <property type="term" value="F:DNA binding"/>
    <property type="evidence" value="ECO:0007669"/>
    <property type="project" value="InterPro"/>
</dbReference>
<evidence type="ECO:0000313" key="3">
    <source>
        <dbReference type="EMBL" id="EAR09682.1"/>
    </source>
</evidence>
<evidence type="ECO:0000259" key="2">
    <source>
        <dbReference type="Pfam" id="PF20432"/>
    </source>
</evidence>
<protein>
    <recommendedName>
        <fullName evidence="5">Antitoxin Xre/MbcA/ParS-like toxin-binding domain-containing protein</fullName>
    </recommendedName>
</protein>
<reference evidence="3 4" key="1">
    <citation type="submission" date="2006-02" db="EMBL/GenBank/DDBJ databases">
        <authorList>
            <person name="Pinhassi J."/>
            <person name="Pedros-Alio C."/>
            <person name="Ferriera S."/>
            <person name="Johnson J."/>
            <person name="Kravitz S."/>
            <person name="Halpern A."/>
            <person name="Remington K."/>
            <person name="Beeson K."/>
            <person name="Tran B."/>
            <person name="Rogers Y.-H."/>
            <person name="Friedman R."/>
            <person name="Venter J.C."/>
        </authorList>
    </citation>
    <scope>NUCLEOTIDE SEQUENCE [LARGE SCALE GENOMIC DNA]</scope>
    <source>
        <strain evidence="3 4">MED297</strain>
    </source>
</reference>
<dbReference type="HOGENOM" id="CLU_1914557_0_0_6"/>
<comment type="caution">
    <text evidence="3">The sequence shown here is derived from an EMBL/GenBank/DDBJ whole genome shotgun (WGS) entry which is preliminary data.</text>
</comment>
<dbReference type="AlphaFoldDB" id="A4BDS3"/>
<dbReference type="Proteomes" id="UP000005953">
    <property type="component" value="Unassembled WGS sequence"/>
</dbReference>
<dbReference type="InterPro" id="IPR024467">
    <property type="entry name" value="Xre/MbcA/ParS-like_toxin-bd"/>
</dbReference>
<keyword evidence="4" id="KW-1185">Reference proteome</keyword>
<name>A4BDS3_9GAMM</name>
<dbReference type="Pfam" id="PF20432">
    <property type="entry name" value="Xre-like-HTH"/>
    <property type="match status" value="1"/>
</dbReference>
<dbReference type="Pfam" id="PF09722">
    <property type="entry name" value="Xre_MbcA_ParS_C"/>
    <property type="match status" value="1"/>
</dbReference>
<accession>A4BDS3</accession>
<organism evidence="3 4">
    <name type="scientific">Reinekea blandensis MED297</name>
    <dbReference type="NCBI Taxonomy" id="314283"/>
    <lineage>
        <taxon>Bacteria</taxon>
        <taxon>Pseudomonadati</taxon>
        <taxon>Pseudomonadota</taxon>
        <taxon>Gammaproteobacteria</taxon>
        <taxon>Oceanospirillales</taxon>
        <taxon>Saccharospirillaceae</taxon>
        <taxon>Reinekea</taxon>
    </lineage>
</organism>